<dbReference type="SMART" id="SM00331">
    <property type="entry name" value="PP2C_SIG"/>
    <property type="match status" value="1"/>
</dbReference>
<dbReference type="Gene3D" id="3.30.450.40">
    <property type="match status" value="2"/>
</dbReference>
<dbReference type="InterPro" id="IPR013656">
    <property type="entry name" value="PAS_4"/>
</dbReference>
<dbReference type="SUPFAM" id="SSF55781">
    <property type="entry name" value="GAF domain-like"/>
    <property type="match status" value="2"/>
</dbReference>
<dbReference type="InterPro" id="IPR036457">
    <property type="entry name" value="PPM-type-like_dom_sf"/>
</dbReference>
<dbReference type="InterPro" id="IPR052016">
    <property type="entry name" value="Bact_Sigma-Reg"/>
</dbReference>
<feature type="compositionally biased region" description="Pro residues" evidence="2">
    <location>
        <begin position="828"/>
        <end position="837"/>
    </location>
</feature>
<dbReference type="PANTHER" id="PTHR43156:SF2">
    <property type="entry name" value="STAGE II SPORULATION PROTEIN E"/>
    <property type="match status" value="1"/>
</dbReference>
<dbReference type="AlphaFoldDB" id="A0A6J4LK18"/>
<dbReference type="EMBL" id="CADCUE010000131">
    <property type="protein sequence ID" value="CAA9334921.1"/>
    <property type="molecule type" value="Genomic_DNA"/>
</dbReference>
<feature type="domain" description="PAC" evidence="4">
    <location>
        <begin position="230"/>
        <end position="282"/>
    </location>
</feature>
<evidence type="ECO:0000259" key="4">
    <source>
        <dbReference type="PROSITE" id="PS50113"/>
    </source>
</evidence>
<name>A0A6J4LK18_9ACTN</name>
<dbReference type="InterPro" id="IPR013655">
    <property type="entry name" value="PAS_fold_3"/>
</dbReference>
<dbReference type="Gene3D" id="3.60.40.10">
    <property type="entry name" value="PPM-type phosphatase domain"/>
    <property type="match status" value="1"/>
</dbReference>
<feature type="non-terminal residue" evidence="5">
    <location>
        <position position="1"/>
    </location>
</feature>
<dbReference type="SUPFAM" id="SSF81606">
    <property type="entry name" value="PP2C-like"/>
    <property type="match status" value="1"/>
</dbReference>
<dbReference type="NCBIfam" id="TIGR00229">
    <property type="entry name" value="sensory_box"/>
    <property type="match status" value="1"/>
</dbReference>
<dbReference type="InterPro" id="IPR000014">
    <property type="entry name" value="PAS"/>
</dbReference>
<dbReference type="CDD" id="cd00130">
    <property type="entry name" value="PAS"/>
    <property type="match status" value="2"/>
</dbReference>
<protein>
    <submittedName>
        <fullName evidence="5">Uncharacterized, RsbU-domain-containing protein</fullName>
    </submittedName>
</protein>
<accession>A0A6J4LK18</accession>
<proteinExistence type="predicted"/>
<dbReference type="InterPro" id="IPR003018">
    <property type="entry name" value="GAF"/>
</dbReference>
<feature type="domain" description="PAS" evidence="3">
    <location>
        <begin position="276"/>
        <end position="320"/>
    </location>
</feature>
<dbReference type="Pfam" id="PF01590">
    <property type="entry name" value="GAF"/>
    <property type="match status" value="2"/>
</dbReference>
<dbReference type="GO" id="GO:0016791">
    <property type="term" value="F:phosphatase activity"/>
    <property type="evidence" value="ECO:0007669"/>
    <property type="project" value="TreeGrafter"/>
</dbReference>
<dbReference type="InterPro" id="IPR000700">
    <property type="entry name" value="PAS-assoc_C"/>
</dbReference>
<dbReference type="InterPro" id="IPR035965">
    <property type="entry name" value="PAS-like_dom_sf"/>
</dbReference>
<evidence type="ECO:0000256" key="1">
    <source>
        <dbReference type="ARBA" id="ARBA00022801"/>
    </source>
</evidence>
<evidence type="ECO:0000313" key="5">
    <source>
        <dbReference type="EMBL" id="CAA9334921.1"/>
    </source>
</evidence>
<dbReference type="SMART" id="SM00091">
    <property type="entry name" value="PAS"/>
    <property type="match status" value="2"/>
</dbReference>
<dbReference type="PROSITE" id="PS50112">
    <property type="entry name" value="PAS"/>
    <property type="match status" value="1"/>
</dbReference>
<evidence type="ECO:0000259" key="3">
    <source>
        <dbReference type="PROSITE" id="PS50112"/>
    </source>
</evidence>
<dbReference type="PANTHER" id="PTHR43156">
    <property type="entry name" value="STAGE II SPORULATION PROTEIN E-RELATED"/>
    <property type="match status" value="1"/>
</dbReference>
<dbReference type="Pfam" id="PF08448">
    <property type="entry name" value="PAS_4"/>
    <property type="match status" value="1"/>
</dbReference>
<dbReference type="PROSITE" id="PS50113">
    <property type="entry name" value="PAC"/>
    <property type="match status" value="1"/>
</dbReference>
<dbReference type="Gene3D" id="2.10.70.100">
    <property type="match status" value="1"/>
</dbReference>
<dbReference type="InterPro" id="IPR001932">
    <property type="entry name" value="PPM-type_phosphatase-like_dom"/>
</dbReference>
<dbReference type="SUPFAM" id="SSF55785">
    <property type="entry name" value="PYP-like sensor domain (PAS domain)"/>
    <property type="match status" value="2"/>
</dbReference>
<feature type="region of interest" description="Disordered" evidence="2">
    <location>
        <begin position="816"/>
        <end position="837"/>
    </location>
</feature>
<dbReference type="SMART" id="SM00065">
    <property type="entry name" value="GAF"/>
    <property type="match status" value="2"/>
</dbReference>
<reference evidence="5" key="1">
    <citation type="submission" date="2020-02" db="EMBL/GenBank/DDBJ databases">
        <authorList>
            <person name="Meier V. D."/>
        </authorList>
    </citation>
    <scope>NUCLEOTIDE SEQUENCE</scope>
    <source>
        <strain evidence="5">AVDCRST_MAG16</strain>
    </source>
</reference>
<organism evidence="5">
    <name type="scientific">uncultured Frankineae bacterium</name>
    <dbReference type="NCBI Taxonomy" id="437475"/>
    <lineage>
        <taxon>Bacteria</taxon>
        <taxon>Bacillati</taxon>
        <taxon>Actinomycetota</taxon>
        <taxon>Actinomycetes</taxon>
        <taxon>Frankiales</taxon>
        <taxon>environmental samples</taxon>
    </lineage>
</organism>
<evidence type="ECO:0000256" key="2">
    <source>
        <dbReference type="SAM" id="MobiDB-lite"/>
    </source>
</evidence>
<dbReference type="Pfam" id="PF08447">
    <property type="entry name" value="PAS_3"/>
    <property type="match status" value="1"/>
</dbReference>
<keyword evidence="1" id="KW-0378">Hydrolase</keyword>
<gene>
    <name evidence="5" type="ORF">AVDCRST_MAG16-1485</name>
</gene>
<dbReference type="Gene3D" id="3.30.450.20">
    <property type="entry name" value="PAS domain"/>
    <property type="match status" value="2"/>
</dbReference>
<dbReference type="InterPro" id="IPR029016">
    <property type="entry name" value="GAF-like_dom_sf"/>
</dbReference>
<sequence>RPGPDVAAGAADAAAALDRLADLARRLLGTSSGHVRLVPSPRRETVRGALTGLLDEGDCDGLCALTATSRAPLAVPDATRDPRFARSPSVAGGQVAAYLGVPLVDDRASVLGVLCVWDTAPRVWTDSDADLLAQLARSVVAELELAAVRGEYEGTLDRWELAIDAAGVGSFDWDLTTGQLLWDDRLLTMFGYDRDDFGRTIEDFEARLHPEDVPRVRVVLDAARQACGTWAVDYRVLLPDGGTRWVTARGRALRGPGGQAERMLGAAYDSTDLHDSQARTARVLEAMSAAFYSLDESWRFTYVNAEAERILGRPREELLGGVIWELFPAAVGSEFEVNYRHAAASGETVAFEAYYPPPLDGWYELRVWPSPDGLSVYFLDVTARRAAQTELQRAARRAQLLADVTTDLSDTLDAELAVARLAELLVPELADFCLVTLVAEDGSMRDVGFAHADPALQEVVSRYAAVRLAALRSTSALATTLRTGQPTVVVDDATRRVADMLEPGEARDLLVRLAPTSAAILPMLARGRTVGLLSLFNGPDGKAHDEAGVATARDVAARAALALDNARLFEQQRELAEELQRSLLTPPPEPDHVQVVVRYIAAARAAAVGGDWYDAFLQPDGATVLVIGDVVGHDTAAAAAMGQVRGLLRGIAFTTGQGPAEVLTRLDAAIEGLQVGTTATAVVARLEQTQEERERDITHLRWSNAGHPPPMVLSPSGDVLVLAGVSADLLLGIDPDSPRTQSRVTLDRGSTVLLYTDGLVERRGQSLDEGLERLREALVELGHLPLDELCDALQDRLLPPTREDDVAMVAVRLHRQDAPRPAEAGPQRVPPEVPREV</sequence>
<dbReference type="Pfam" id="PF07228">
    <property type="entry name" value="SpoIIE"/>
    <property type="match status" value="1"/>
</dbReference>